<evidence type="ECO:0000313" key="7">
    <source>
        <dbReference type="EMBL" id="MUG71532.1"/>
    </source>
</evidence>
<keyword evidence="2 4" id="KW-0808">Transferase</keyword>
<dbReference type="PIRSF" id="PIRSF000538">
    <property type="entry name" value="GlpK"/>
    <property type="match status" value="1"/>
</dbReference>
<dbReference type="GO" id="GO:0016301">
    <property type="term" value="F:kinase activity"/>
    <property type="evidence" value="ECO:0007669"/>
    <property type="project" value="UniProtKB-KW"/>
</dbReference>
<accession>A0A7X3CTX5</accession>
<dbReference type="Proteomes" id="UP000450917">
    <property type="component" value="Unassembled WGS sequence"/>
</dbReference>
<dbReference type="Pfam" id="PF02782">
    <property type="entry name" value="FGGY_C"/>
    <property type="match status" value="1"/>
</dbReference>
<dbReference type="Gene3D" id="3.30.420.40">
    <property type="match status" value="2"/>
</dbReference>
<comment type="caution">
    <text evidence="7">The sequence shown here is derived from an EMBL/GenBank/DDBJ whole genome shotgun (WGS) entry which is preliminary data.</text>
</comment>
<dbReference type="AlphaFoldDB" id="A0A7X3CTX5"/>
<evidence type="ECO:0000259" key="5">
    <source>
        <dbReference type="Pfam" id="PF00370"/>
    </source>
</evidence>
<comment type="similarity">
    <text evidence="1 4">Belongs to the FGGY kinase family.</text>
</comment>
<dbReference type="CDD" id="cd00366">
    <property type="entry name" value="ASKHA_NBD_FGGY"/>
    <property type="match status" value="1"/>
</dbReference>
<sequence length="534" mass="58854">MYAKPYWKGLLVYMTQTQFFIGIDIGTQGTKVSLVNDGGSIVTNSFVPSNLIRLDHGIVEQMPEEMFASVVDGMTEVMKRSGVEPGQVAAIGLDGQMAGIMGIDRDWNAVTPYDSWLDTRCEKYMPLIKEWGEEPFIRITGCPVTYAHGPKVLWWKHERPETYRKIEKFVLPTAYVAGRLAGLKADNAFIDYTHLHFSGFSDVSNHSWSDDLLDAFQVSKDKMPRIVNPWDVIGYLSKCYADKCGLLEGTPIVAGCGDTAATILGAGITTKGAILDVAGTASVLSCCVDEYKPDVNTKTLIYARSVIPGLWNPLAYINGGGQCLAWFRDLLAAQEGSLPFDELNAQAAHVRVGSDGIFFIPHFAGRACPNNPFLRGSWLGLNWSHRNGHMYRSILESIAYEYQGYLATLKQLIPGLHFTHVNVVGGGAKSELFNSIKADVMNVPYTTLNNSDTATVATAVIAGYGVGFYPDIADTMNRMVYPHSTVAPNPHHITNYQSYADCYHMLVEKLTPIYKAMDEGRGTFGHSHRVRSDS</sequence>
<evidence type="ECO:0000256" key="2">
    <source>
        <dbReference type="ARBA" id="ARBA00022679"/>
    </source>
</evidence>
<feature type="domain" description="Carbohydrate kinase FGGY N-terminal" evidence="5">
    <location>
        <begin position="20"/>
        <end position="265"/>
    </location>
</feature>
<dbReference type="GO" id="GO:0016773">
    <property type="term" value="F:phosphotransferase activity, alcohol group as acceptor"/>
    <property type="evidence" value="ECO:0007669"/>
    <property type="project" value="InterPro"/>
</dbReference>
<evidence type="ECO:0000256" key="1">
    <source>
        <dbReference type="ARBA" id="ARBA00009156"/>
    </source>
</evidence>
<dbReference type="PROSITE" id="PS00445">
    <property type="entry name" value="FGGY_KINASES_2"/>
    <property type="match status" value="1"/>
</dbReference>
<evidence type="ECO:0000259" key="6">
    <source>
        <dbReference type="Pfam" id="PF02782"/>
    </source>
</evidence>
<dbReference type="PANTHER" id="PTHR43095:SF5">
    <property type="entry name" value="XYLULOSE KINASE"/>
    <property type="match status" value="1"/>
</dbReference>
<evidence type="ECO:0000313" key="8">
    <source>
        <dbReference type="Proteomes" id="UP000450917"/>
    </source>
</evidence>
<name>A0A7X3CTX5_9BACL</name>
<evidence type="ECO:0000256" key="3">
    <source>
        <dbReference type="ARBA" id="ARBA00022777"/>
    </source>
</evidence>
<dbReference type="InterPro" id="IPR018483">
    <property type="entry name" value="Carb_kinase_FGGY_CS"/>
</dbReference>
<dbReference type="EMBL" id="WNZX01000009">
    <property type="protein sequence ID" value="MUG71532.1"/>
    <property type="molecule type" value="Genomic_DNA"/>
</dbReference>
<reference evidence="7 8" key="1">
    <citation type="submission" date="2019-11" db="EMBL/GenBank/DDBJ databases">
        <title>Draft genome sequences of five Paenibacillus species of dairy origin.</title>
        <authorList>
            <person name="Olajide A.M."/>
            <person name="Chen S."/>
            <person name="Lapointe G."/>
        </authorList>
    </citation>
    <scope>NUCLEOTIDE SEQUENCE [LARGE SCALE GENOMIC DNA]</scope>
    <source>
        <strain evidence="7 8">2CS3</strain>
    </source>
</reference>
<dbReference type="PANTHER" id="PTHR43095">
    <property type="entry name" value="SUGAR KINASE"/>
    <property type="match status" value="1"/>
</dbReference>
<dbReference type="RefSeq" id="WP_127606275.1">
    <property type="nucleotide sequence ID" value="NZ_JARTHJ010000003.1"/>
</dbReference>
<organism evidence="7 8">
    <name type="scientific">Paenibacillus validus</name>
    <dbReference type="NCBI Taxonomy" id="44253"/>
    <lineage>
        <taxon>Bacteria</taxon>
        <taxon>Bacillati</taxon>
        <taxon>Bacillota</taxon>
        <taxon>Bacilli</taxon>
        <taxon>Bacillales</taxon>
        <taxon>Paenibacillaceae</taxon>
        <taxon>Paenibacillus</taxon>
    </lineage>
</organism>
<dbReference type="SUPFAM" id="SSF53067">
    <property type="entry name" value="Actin-like ATPase domain"/>
    <property type="match status" value="2"/>
</dbReference>
<dbReference type="InterPro" id="IPR018485">
    <property type="entry name" value="FGGY_C"/>
</dbReference>
<feature type="domain" description="Carbohydrate kinase FGGY C-terminal" evidence="6">
    <location>
        <begin position="277"/>
        <end position="463"/>
    </location>
</feature>
<dbReference type="Pfam" id="PF00370">
    <property type="entry name" value="FGGY_N"/>
    <property type="match status" value="1"/>
</dbReference>
<dbReference type="InterPro" id="IPR000577">
    <property type="entry name" value="Carb_kinase_FGGY"/>
</dbReference>
<gene>
    <name evidence="7" type="ORF">GNP93_12715</name>
</gene>
<keyword evidence="3 4" id="KW-0418">Kinase</keyword>
<dbReference type="GO" id="GO:0005975">
    <property type="term" value="P:carbohydrate metabolic process"/>
    <property type="evidence" value="ECO:0007669"/>
    <property type="project" value="InterPro"/>
</dbReference>
<dbReference type="InterPro" id="IPR018484">
    <property type="entry name" value="FGGY_N"/>
</dbReference>
<dbReference type="InterPro" id="IPR050406">
    <property type="entry name" value="FGGY_Carb_Kinase"/>
</dbReference>
<proteinExistence type="inferred from homology"/>
<keyword evidence="8" id="KW-1185">Reference proteome</keyword>
<dbReference type="InterPro" id="IPR043129">
    <property type="entry name" value="ATPase_NBD"/>
</dbReference>
<evidence type="ECO:0000256" key="4">
    <source>
        <dbReference type="RuleBase" id="RU003733"/>
    </source>
</evidence>
<protein>
    <submittedName>
        <fullName evidence="7">Xylulose kinase</fullName>
    </submittedName>
</protein>